<evidence type="ECO:0000313" key="5">
    <source>
        <dbReference type="Proteomes" id="UP001447188"/>
    </source>
</evidence>
<dbReference type="PANTHER" id="PTHR31121:SF15">
    <property type="entry name" value="O-GLYCOSIDE ALPHA-1,2-MANNOSYLTRANSFERASE HOMOLOG 3"/>
    <property type="match status" value="1"/>
</dbReference>
<dbReference type="SUPFAM" id="SSF53448">
    <property type="entry name" value="Nucleotide-diphospho-sugar transferases"/>
    <property type="match status" value="1"/>
</dbReference>
<dbReference type="PIRSF" id="PIRSF018153">
    <property type="entry name" value="Glyco_trans_15"/>
    <property type="match status" value="1"/>
</dbReference>
<dbReference type="PANTHER" id="PTHR31121">
    <property type="entry name" value="ALPHA-1,2 MANNOSYLTRANSFERASE KTR1"/>
    <property type="match status" value="1"/>
</dbReference>
<dbReference type="EMBL" id="JBBBZM010000002">
    <property type="protein sequence ID" value="KAL0640599.1"/>
    <property type="molecule type" value="Genomic_DNA"/>
</dbReference>
<keyword evidence="5" id="KW-1185">Reference proteome</keyword>
<evidence type="ECO:0000256" key="3">
    <source>
        <dbReference type="ARBA" id="ARBA00022679"/>
    </source>
</evidence>
<evidence type="ECO:0000256" key="2">
    <source>
        <dbReference type="ARBA" id="ARBA00022676"/>
    </source>
</evidence>
<evidence type="ECO:0000256" key="1">
    <source>
        <dbReference type="ARBA" id="ARBA00007677"/>
    </source>
</evidence>
<comment type="caution">
    <text evidence="4">The sequence shown here is derived from an EMBL/GenBank/DDBJ whole genome shotgun (WGS) entry which is preliminary data.</text>
</comment>
<proteinExistence type="inferred from homology"/>
<sequence length="402" mass="46150">MTGTKLWRNPCAAVGALYTRFAGKRTFSRICYSLAVIAIIYNLYESAELRKALDDRPQLKLETVTQQTEPDFQNWSDHDDITIQRNGTEKATMVMLVRNREIREALASMRSVEDRFNKNFHYPWTFLNDKPFTKEFIEYTTGMASGPVEYAVISEECWSMPSSINVTLAKHGMVEMSNQRIIYGGSLSYRHMCRFNSGFFYNMEIMKKYDCDPFTFMRTNDKVYGFVITMYEFEATIKTLWARTKEFILGNPQFLAANNSLGFLVDGSEASAAGDTEIVGNYNLCHFWSNFEIASLNFYRGEAYTKYFEFLDSTGGFYYERWGDAPVHSLGVGLFLPKDKVHHFADIGYSHPPASRCPQDDKSHTSGRCLCNRSNNFDTNGYSCLPKWWDIAGVNQGAKRPE</sequence>
<dbReference type="GO" id="GO:0016757">
    <property type="term" value="F:glycosyltransferase activity"/>
    <property type="evidence" value="ECO:0007669"/>
    <property type="project" value="UniProtKB-KW"/>
</dbReference>
<gene>
    <name evidence="4" type="primary">KTR2_1</name>
    <name evidence="4" type="ORF">Q9L58_000263</name>
</gene>
<dbReference type="InterPro" id="IPR002685">
    <property type="entry name" value="Glyco_trans_15"/>
</dbReference>
<dbReference type="Pfam" id="PF01793">
    <property type="entry name" value="Glyco_transf_15"/>
    <property type="match status" value="1"/>
</dbReference>
<organism evidence="4 5">
    <name type="scientific">Discina gigas</name>
    <dbReference type="NCBI Taxonomy" id="1032678"/>
    <lineage>
        <taxon>Eukaryota</taxon>
        <taxon>Fungi</taxon>
        <taxon>Dikarya</taxon>
        <taxon>Ascomycota</taxon>
        <taxon>Pezizomycotina</taxon>
        <taxon>Pezizomycetes</taxon>
        <taxon>Pezizales</taxon>
        <taxon>Discinaceae</taxon>
        <taxon>Discina</taxon>
    </lineage>
</organism>
<dbReference type="Proteomes" id="UP001447188">
    <property type="component" value="Unassembled WGS sequence"/>
</dbReference>
<protein>
    <submittedName>
        <fullName evidence="4">Mannosyltransferase</fullName>
    </submittedName>
</protein>
<name>A0ABR3GXK6_9PEZI</name>
<reference evidence="4 5" key="1">
    <citation type="submission" date="2024-02" db="EMBL/GenBank/DDBJ databases">
        <title>Discinaceae phylogenomics.</title>
        <authorList>
            <person name="Dirks A.C."/>
            <person name="James T.Y."/>
        </authorList>
    </citation>
    <scope>NUCLEOTIDE SEQUENCE [LARGE SCALE GENOMIC DNA]</scope>
    <source>
        <strain evidence="4 5">ACD0624</strain>
    </source>
</reference>
<comment type="similarity">
    <text evidence="1">Belongs to the glycosyltransferase 15 family.</text>
</comment>
<dbReference type="Gene3D" id="3.90.550.10">
    <property type="entry name" value="Spore Coat Polysaccharide Biosynthesis Protein SpsA, Chain A"/>
    <property type="match status" value="1"/>
</dbReference>
<evidence type="ECO:0000313" key="4">
    <source>
        <dbReference type="EMBL" id="KAL0640599.1"/>
    </source>
</evidence>
<accession>A0ABR3GXK6</accession>
<keyword evidence="3" id="KW-0808">Transferase</keyword>
<dbReference type="InterPro" id="IPR029044">
    <property type="entry name" value="Nucleotide-diphossugar_trans"/>
</dbReference>
<keyword evidence="2 4" id="KW-0328">Glycosyltransferase</keyword>